<evidence type="ECO:0000313" key="5">
    <source>
        <dbReference type="EMBL" id="CUU40616.1"/>
    </source>
</evidence>
<gene>
    <name evidence="5" type="ORF">BN2458_PEG1733</name>
    <name evidence="6" type="ORF">LS75_002925</name>
</gene>
<dbReference type="GO" id="GO:0005524">
    <property type="term" value="F:ATP binding"/>
    <property type="evidence" value="ECO:0007669"/>
    <property type="project" value="InterPro"/>
</dbReference>
<dbReference type="InterPro" id="IPR000330">
    <property type="entry name" value="SNF2_N"/>
</dbReference>
<dbReference type="InterPro" id="IPR014001">
    <property type="entry name" value="Helicase_ATP-bd"/>
</dbReference>
<dbReference type="STRING" id="76936.BN2458_PEG1733"/>
<sequence length="2044" mass="232091">MAKSKTQNSGYELSLFSVFDYYDEKGELQNDVLNPNNRYRDQRANRELFQRQGAISGTLRDSQRELSSKSSATGSIPSQSESGGIRWIRRNEHTRGNMGDRSKQTRKEVATDSSQSANGVLFQSQDMDDNRERMANSGTIPQSTSGGKSRLRHTERIPSSVDNGYSNEVGKTSLSKSNTNSRLRQIDLFSGETAGSRNRGVYESLFATKHSGIDSISSVGDNGDKSQSILPSVAGAAIQAKSTPQQYMGHSSGRTQTESSGGDLLENQTSSSDKSTAQIIPHFATARKIGETPSIIGDETYIPIGENYKLASDVSIKGFRDRFEANIAAISTLRELQFKGEMPNEEQKEILSKFSGFGGMAKIINGKDGDYAKEYEILANVVSDKKELDRLERSCTDAYYTPRFIIDSIYSSLNHFGLNNDSNTKHIYEPSCGNGRFIGYMPDANYKMHGTELDSITFNIAKLLYPQANLENKAFERVDFNRNFDAFIGNPPYGDKDTGNENGEGKVCDFFMLNAIKNLKDDGIAAFVVSNGFLDKSNETIRAKIAKEATFIGAIRLPNNVFKDTNASVTSDIVFFKKGVDKSINQAWINSKAVDNSNSKINEYFWNHKNHILGELSFVSTKFGEKLAVKDSGKDLPREIEKIISTLPRDIYHYHEPIFKYKSSYLNQNAPQYEELKNYIGGLKKDSLCVVDGSVYQVADTKGRLKSPHRSYTDKEAEKIKGFISIRDTFNELVRLEQSDIADDDRELVLKRAELNRVYDKFAKDFGYLSNPRNATLYRGIDIESNKITALEKQYDKGIGREAAKKNGVEARKPSAIKADIFNTRTIRPTKEHKVETPKEALMASLSIYGKINNEWIESALPQIDKEAIFNDLLEQKLIFVNHLNKSQFLSADLYLSGNVKAKHKEVENLVNDGDESLRVNLEALQKILPKDIKAADIAVNIGTSWIPAKYYEEFIAEQFGLEQDYISIESKKHLGWQVWCDDYRVSTEAKHKYGYSSDRHSVKPSTLLEYAFANTALILTKPSTTRFNDKGEPERETDHEATAIVNEKIDNLKYAFKEWIFKDIDRREHLERIYNDTFNTHITRKYDGSHLTLPGFSSAKNLYPHQKDAIWAAIQNKSILLDHQVGAGKTLSTICALMEQKRMGLINKPLVIVPNHITEQWNKDFYDAYPNANILVATREDLSPNKREEFYAKIASNNWDCVIMAHSQLEKIPMPNDFYEEYVSGAKAELESFRGELDEKENRRDIQRIDKMLTKLENQLHKNRESKTNSIDFSELGVDSIVIDEAHEFKNLGVNTKMKNVLGLGAREPSQKAQNLYVLTKYLHANDKRVMFLTGTPISNSVTELYTMQRYLQPQLLQEKGIESFDSWASCFGESVNDFELDSSGINYKLVTRFSKFNNISELSDMYRANTHIVTNADILKLNPHFVPPLANGKPTNIIAPRSKEIAQYIGIQGDNGEWNRGSIIWRMENFRDDPRNNNVLACTTDARKAGLDYRLIDPEAEDYAESKSNLLAEEVFKRWENWREDKGTQLVFCDLSTPKIHSQKIACNREMSQSEIESIAKAELQEAKNLNEIMDSAEISEGIESSEKSNDEIIASNAKFDVYSDVLKKLVKKGIPQREIAFIHDAKTPLQKQALFDKVNRGEIRVLIGSRSKMGAGTNVQQRGVAIHHLDCPWRPSDLEQSNGRFIRQGNLLHTKYGDNFAIEEIRYATQKTYDARMWQTIESKAKGIEQFRNADKSVREIDEISMGSASAGEMKAEAVGNPLMLLQIQIANELRKENAKEAAFKKELFDNEETLHKNKEARPLFKKELSNLINIKDILNENPKGEHFKCECFENGEFKAYEIISDSKKVESSNTQTKQNPQQVALEKAFWDNFDNLFNSEAGESIFFKYRGLTIGGSFSNDMKGFSFYIADSKNNYIEPDNLSYRINTSNILENDFRSVIKFNGLWARINNFFSNIYEHIQSQEVKLLKNTEVIEYLSKQIKHNEYPNATYLDALRRDNNQIIKEIQKMSQQKGYVSTFAPKSFEIKAANETARKIQVEK</sequence>
<reference evidence="5" key="2">
    <citation type="submission" date="2015-11" db="EMBL/GenBank/DDBJ databases">
        <authorList>
            <person name="Zhang Y."/>
            <person name="Guo Z."/>
        </authorList>
    </citation>
    <scope>NUCLEOTIDE SEQUENCE</scope>
    <source>
        <strain evidence="5">1</strain>
    </source>
</reference>
<dbReference type="InterPro" id="IPR027417">
    <property type="entry name" value="P-loop_NTPase"/>
</dbReference>
<dbReference type="Pfam" id="PF00271">
    <property type="entry name" value="Helicase_C"/>
    <property type="match status" value="1"/>
</dbReference>
<proteinExistence type="predicted"/>
<evidence type="ECO:0000259" key="4">
    <source>
        <dbReference type="PROSITE" id="PS51194"/>
    </source>
</evidence>
<feature type="domain" description="Helicase C-terminal" evidence="4">
    <location>
        <begin position="1571"/>
        <end position="1745"/>
    </location>
</feature>
<dbReference type="Pfam" id="PF07669">
    <property type="entry name" value="Eco57I"/>
    <property type="match status" value="1"/>
</dbReference>
<dbReference type="SMART" id="SM00487">
    <property type="entry name" value="DEXDc"/>
    <property type="match status" value="1"/>
</dbReference>
<dbReference type="Gene3D" id="3.40.50.300">
    <property type="entry name" value="P-loop containing nucleotide triphosphate hydrolases"/>
    <property type="match status" value="1"/>
</dbReference>
<dbReference type="GO" id="GO:0006304">
    <property type="term" value="P:DNA modification"/>
    <property type="evidence" value="ECO:0007669"/>
    <property type="project" value="InterPro"/>
</dbReference>
<dbReference type="SUPFAM" id="SSF52540">
    <property type="entry name" value="P-loop containing nucleoside triphosphate hydrolases"/>
    <property type="match status" value="2"/>
</dbReference>
<dbReference type="EMBL" id="LN907858">
    <property type="protein sequence ID" value="CUU40616.1"/>
    <property type="molecule type" value="Genomic_DNA"/>
</dbReference>
<evidence type="ECO:0000259" key="3">
    <source>
        <dbReference type="PROSITE" id="PS51192"/>
    </source>
</evidence>
<dbReference type="EMBL" id="JRPF02000002">
    <property type="protein sequence ID" value="TLD79259.1"/>
    <property type="molecule type" value="Genomic_DNA"/>
</dbReference>
<keyword evidence="7" id="KW-1185">Reference proteome</keyword>
<dbReference type="InterPro" id="IPR001650">
    <property type="entry name" value="Helicase_C-like"/>
</dbReference>
<dbReference type="PANTHER" id="PTHR41313">
    <property type="entry name" value="ADENINE-SPECIFIC METHYLTRANSFERASE"/>
    <property type="match status" value="1"/>
</dbReference>
<feature type="domain" description="Helicase ATP-binding" evidence="3">
    <location>
        <begin position="1111"/>
        <end position="1356"/>
    </location>
</feature>
<feature type="region of interest" description="Disordered" evidence="2">
    <location>
        <begin position="240"/>
        <end position="276"/>
    </location>
</feature>
<reference evidence="8" key="3">
    <citation type="submission" date="2015-11" db="EMBL/GenBank/DDBJ databases">
        <authorList>
            <person name="Anvar S.Y."/>
        </authorList>
    </citation>
    <scope>NUCLEOTIDE SEQUENCE [LARGE SCALE GENOMIC DNA]</scope>
</reference>
<dbReference type="PRINTS" id="PR00507">
    <property type="entry name" value="N12N6MTFRASE"/>
</dbReference>
<keyword evidence="1" id="KW-0175">Coiled coil</keyword>
<dbReference type="GO" id="GO:0004386">
    <property type="term" value="F:helicase activity"/>
    <property type="evidence" value="ECO:0007669"/>
    <property type="project" value="UniProtKB-KW"/>
</dbReference>
<evidence type="ECO:0000313" key="7">
    <source>
        <dbReference type="Proteomes" id="UP000029925"/>
    </source>
</evidence>
<feature type="compositionally biased region" description="Polar residues" evidence="2">
    <location>
        <begin position="136"/>
        <end position="147"/>
    </location>
</feature>
<dbReference type="Proteomes" id="UP000029925">
    <property type="component" value="Unassembled WGS sequence"/>
</dbReference>
<dbReference type="SUPFAM" id="SSF53335">
    <property type="entry name" value="S-adenosyl-L-methionine-dependent methyltransferases"/>
    <property type="match status" value="1"/>
</dbReference>
<keyword evidence="5" id="KW-0347">Helicase</keyword>
<reference evidence="6 7" key="1">
    <citation type="journal article" date="2014" name="Genome Announc.">
        <title>Draft genome sequences of eight enterohepatic helicobacter species isolated from both laboratory and wild rodents.</title>
        <authorList>
            <person name="Sheh A."/>
            <person name="Shen Z."/>
            <person name="Fox J.G."/>
        </authorList>
    </citation>
    <scope>NUCLEOTIDE SEQUENCE [LARGE SCALE GENOMIC DNA]</scope>
    <source>
        <strain evidence="6 7">MIT 98-6810</strain>
    </source>
</reference>
<dbReference type="PROSITE" id="PS51192">
    <property type="entry name" value="HELICASE_ATP_BIND_1"/>
    <property type="match status" value="1"/>
</dbReference>
<dbReference type="GO" id="GO:0009007">
    <property type="term" value="F:site-specific DNA-methyltransferase (adenine-specific) activity"/>
    <property type="evidence" value="ECO:0007669"/>
    <property type="project" value="UniProtKB-EC"/>
</dbReference>
<keyword evidence="5" id="KW-0067">ATP-binding</keyword>
<dbReference type="PROSITE" id="PS51194">
    <property type="entry name" value="HELICASE_CTER"/>
    <property type="match status" value="1"/>
</dbReference>
<keyword evidence="5" id="KW-0378">Hydrolase</keyword>
<dbReference type="GeneID" id="78151884"/>
<feature type="coiled-coil region" evidence="1">
    <location>
        <begin position="1224"/>
        <end position="1267"/>
    </location>
</feature>
<feature type="compositionally biased region" description="Polar residues" evidence="2">
    <location>
        <begin position="160"/>
        <end position="178"/>
    </location>
</feature>
<dbReference type="PATRIC" id="fig|76936.10.peg.1693"/>
<feature type="compositionally biased region" description="Polar residues" evidence="2">
    <location>
        <begin position="68"/>
        <end position="82"/>
    </location>
</feature>
<dbReference type="Gene3D" id="3.40.50.150">
    <property type="entry name" value="Vaccinia Virus protein VP39"/>
    <property type="match status" value="1"/>
</dbReference>
<name>A0A0S4PWD9_9HELI</name>
<accession>A0A0S4PWD9</accession>
<evidence type="ECO:0000313" key="8">
    <source>
        <dbReference type="Proteomes" id="UP000064525"/>
    </source>
</evidence>
<feature type="region of interest" description="Disordered" evidence="2">
    <location>
        <begin position="50"/>
        <end position="178"/>
    </location>
</feature>
<dbReference type="Gene3D" id="3.40.50.10810">
    <property type="entry name" value="Tandem AAA-ATPase domain"/>
    <property type="match status" value="2"/>
</dbReference>
<dbReference type="SMART" id="SM00490">
    <property type="entry name" value="HELICc"/>
    <property type="match status" value="1"/>
</dbReference>
<dbReference type="PANTHER" id="PTHR41313:SF1">
    <property type="entry name" value="DNA METHYLASE ADENINE-SPECIFIC DOMAIN-CONTAINING PROTEIN"/>
    <property type="match status" value="1"/>
</dbReference>
<dbReference type="InterPro" id="IPR011639">
    <property type="entry name" value="MethylTrfase_TaqI-like_dom"/>
</dbReference>
<dbReference type="KEGG" id="hty:BN2458_PEG1733"/>
<dbReference type="InterPro" id="IPR029063">
    <property type="entry name" value="SAM-dependent_MTases_sf"/>
</dbReference>
<evidence type="ECO:0000256" key="2">
    <source>
        <dbReference type="SAM" id="MobiDB-lite"/>
    </source>
</evidence>
<evidence type="ECO:0000313" key="6">
    <source>
        <dbReference type="EMBL" id="TLD79259.1"/>
    </source>
</evidence>
<dbReference type="InterPro" id="IPR052933">
    <property type="entry name" value="DNA_Protect_Modify"/>
</dbReference>
<evidence type="ECO:0000256" key="1">
    <source>
        <dbReference type="SAM" id="Coils"/>
    </source>
</evidence>
<feature type="compositionally biased region" description="Polar residues" evidence="2">
    <location>
        <begin position="111"/>
        <end position="125"/>
    </location>
</feature>
<dbReference type="Pfam" id="PF00176">
    <property type="entry name" value="SNF2-rel_dom"/>
    <property type="match status" value="1"/>
</dbReference>
<dbReference type="InterPro" id="IPR038718">
    <property type="entry name" value="SNF2-like_sf"/>
</dbReference>
<keyword evidence="5" id="KW-0547">Nucleotide-binding</keyword>
<dbReference type="OrthoDB" id="18878at2"/>
<organism evidence="5 8">
    <name type="scientific">Helicobacter typhlonius</name>
    <dbReference type="NCBI Taxonomy" id="76936"/>
    <lineage>
        <taxon>Bacteria</taxon>
        <taxon>Pseudomonadati</taxon>
        <taxon>Campylobacterota</taxon>
        <taxon>Epsilonproteobacteria</taxon>
        <taxon>Campylobacterales</taxon>
        <taxon>Helicobacteraceae</taxon>
        <taxon>Helicobacter</taxon>
    </lineage>
</organism>
<dbReference type="Proteomes" id="UP000064525">
    <property type="component" value="Chromosome I"/>
</dbReference>
<protein>
    <submittedName>
        <fullName evidence="5 6">Helicase</fullName>
    </submittedName>
</protein>
<feature type="compositionally biased region" description="Basic and acidic residues" evidence="2">
    <location>
        <begin position="89"/>
        <end position="110"/>
    </location>
</feature>
<dbReference type="RefSeq" id="WP_082628721.1">
    <property type="nucleotide sequence ID" value="NZ_CAOMZE010000017.1"/>
</dbReference>